<dbReference type="EMBL" id="CP053586">
    <property type="protein sequence ID" value="WNZ25215.1"/>
    <property type="molecule type" value="Genomic_DNA"/>
</dbReference>
<sequence>MLRQWRQPGTRPGSAGYRDCAVDDIALPLPLGYDDKQTGLDQLLDLVRDHCENYLKAEVLPHVPDAWIDHSKTKVGYEIPLNRHFYVYQPPRPLEEIEDDIKQLEADIVKMLGTIV</sequence>
<accession>A0AA97AHA2</accession>
<organism evidence="1">
    <name type="scientific">Leptolyngbya sp. NK1-12</name>
    <dbReference type="NCBI Taxonomy" id="2547451"/>
    <lineage>
        <taxon>Bacteria</taxon>
        <taxon>Bacillati</taxon>
        <taxon>Cyanobacteriota</taxon>
        <taxon>Cyanophyceae</taxon>
        <taxon>Leptolyngbyales</taxon>
        <taxon>Leptolyngbyaceae</taxon>
        <taxon>Leptolyngbya group</taxon>
        <taxon>Leptolyngbya</taxon>
    </lineage>
</organism>
<gene>
    <name evidence="1" type="ORF">HJG54_21730</name>
</gene>
<name>A0AA97AHA2_9CYAN</name>
<reference evidence="1" key="1">
    <citation type="submission" date="2020-05" db="EMBL/GenBank/DDBJ databases">
        <authorList>
            <person name="Zhu T."/>
            <person name="Keshari N."/>
            <person name="Lu X."/>
        </authorList>
    </citation>
    <scope>NUCLEOTIDE SEQUENCE</scope>
    <source>
        <strain evidence="1">NK1-12</strain>
    </source>
</reference>
<dbReference type="AlphaFoldDB" id="A0AA97AHA2"/>
<protein>
    <submittedName>
        <fullName evidence="1">Uncharacterized protein</fullName>
    </submittedName>
</protein>
<dbReference type="RefSeq" id="WP_316431362.1">
    <property type="nucleotide sequence ID" value="NZ_CP053586.1"/>
</dbReference>
<evidence type="ECO:0000313" key="1">
    <source>
        <dbReference type="EMBL" id="WNZ25215.1"/>
    </source>
</evidence>
<proteinExistence type="predicted"/>